<evidence type="ECO:0000313" key="2">
    <source>
        <dbReference type="Proteomes" id="UP000223655"/>
    </source>
</evidence>
<dbReference type="RefSeq" id="YP_009602892.1">
    <property type="nucleotide sequence ID" value="NC_041945.1"/>
</dbReference>
<gene>
    <name evidence="1" type="primary">26</name>
    <name evidence="1" type="ORF">PUMANCARA_26</name>
</gene>
<protein>
    <submittedName>
        <fullName evidence="1">Uncharacterized protein</fullName>
    </submittedName>
</protein>
<proteinExistence type="predicted"/>
<sequence>MTGWQIVCSNRWREGHPLFPPSLLRSQPMSAEYKPARTTRDLDVTLASGHPLHIPANTDLMASYSVVQKTMVLIKYFGVHYVPATSVRFL</sequence>
<dbReference type="GeneID" id="40078759"/>
<accession>A0A0U4B5I6</accession>
<dbReference type="OrthoDB" id="21823at10239"/>
<reference evidence="1 2" key="1">
    <citation type="submission" date="2015-11" db="EMBL/GenBank/DDBJ databases">
        <authorList>
            <person name="Guerrero C.A."/>
            <person name="Jacobs-Sera D."/>
            <person name="Bowman C.A."/>
            <person name="Russell D.A."/>
            <person name="Pope W.H."/>
            <person name="Hatfull G.F."/>
        </authorList>
    </citation>
    <scope>NUCLEOTIDE SEQUENCE [LARGE SCALE GENOMIC DNA]</scope>
</reference>
<dbReference type="KEGG" id="vg:40078759"/>
<dbReference type="EMBL" id="KU160661">
    <property type="protein sequence ID" value="ALY09984.1"/>
    <property type="molecule type" value="Genomic_DNA"/>
</dbReference>
<evidence type="ECO:0000313" key="1">
    <source>
        <dbReference type="EMBL" id="ALY09984.1"/>
    </source>
</evidence>
<keyword evidence="2" id="KW-1185">Reference proteome</keyword>
<name>A0A0U4B5I6_9CAUD</name>
<organism evidence="1 2">
    <name type="scientific">Arthrobacter phage Pumancara</name>
    <dbReference type="NCBI Taxonomy" id="1772311"/>
    <lineage>
        <taxon>Viruses</taxon>
        <taxon>Duplodnaviria</taxon>
        <taxon>Heunggongvirae</taxon>
        <taxon>Uroviricota</taxon>
        <taxon>Caudoviricetes</taxon>
        <taxon>Korravirus</taxon>
        <taxon>Korravirus pumancara</taxon>
    </lineage>
</organism>
<dbReference type="Proteomes" id="UP000223655">
    <property type="component" value="Segment"/>
</dbReference>